<dbReference type="PANTHER" id="PTHR24567:SF74">
    <property type="entry name" value="HTH-TYPE TRANSCRIPTIONAL REGULATOR ARCR"/>
    <property type="match status" value="1"/>
</dbReference>
<dbReference type="Gene3D" id="1.10.10.10">
    <property type="entry name" value="Winged helix-like DNA-binding domain superfamily/Winged helix DNA-binding domain"/>
    <property type="match status" value="1"/>
</dbReference>
<dbReference type="InterPro" id="IPR050397">
    <property type="entry name" value="Env_Response_Regulators"/>
</dbReference>
<gene>
    <name evidence="6" type="ORF">KAR29_05075</name>
</gene>
<dbReference type="Proteomes" id="UP000671879">
    <property type="component" value="Chromosome"/>
</dbReference>
<dbReference type="InterPro" id="IPR036390">
    <property type="entry name" value="WH_DNA-bd_sf"/>
</dbReference>
<dbReference type="GO" id="GO:0003677">
    <property type="term" value="F:DNA binding"/>
    <property type="evidence" value="ECO:0007669"/>
    <property type="project" value="UniProtKB-KW"/>
</dbReference>
<evidence type="ECO:0000256" key="2">
    <source>
        <dbReference type="ARBA" id="ARBA00023125"/>
    </source>
</evidence>
<dbReference type="InterPro" id="IPR014710">
    <property type="entry name" value="RmlC-like_jellyroll"/>
</dbReference>
<feature type="domain" description="HTH crp-type" evidence="5">
    <location>
        <begin position="145"/>
        <end position="214"/>
    </location>
</feature>
<dbReference type="GO" id="GO:0003700">
    <property type="term" value="F:DNA-binding transcription factor activity"/>
    <property type="evidence" value="ECO:0007669"/>
    <property type="project" value="TreeGrafter"/>
</dbReference>
<dbReference type="SUPFAM" id="SSF51206">
    <property type="entry name" value="cAMP-binding domain-like"/>
    <property type="match status" value="1"/>
</dbReference>
<dbReference type="InterPro" id="IPR000595">
    <property type="entry name" value="cNMP-bd_dom"/>
</dbReference>
<evidence type="ECO:0000259" key="5">
    <source>
        <dbReference type="PROSITE" id="PS51063"/>
    </source>
</evidence>
<accession>A0A9Q7ASQ4</accession>
<protein>
    <submittedName>
        <fullName evidence="6">Crp/Fnr family transcriptional regulator</fullName>
    </submittedName>
</protein>
<keyword evidence="7" id="KW-1185">Reference proteome</keyword>
<dbReference type="InterPro" id="IPR018490">
    <property type="entry name" value="cNMP-bd_dom_sf"/>
</dbReference>
<dbReference type="Gene3D" id="2.60.120.10">
    <property type="entry name" value="Jelly Rolls"/>
    <property type="match status" value="1"/>
</dbReference>
<dbReference type="InterPro" id="IPR012318">
    <property type="entry name" value="HTH_CRP"/>
</dbReference>
<dbReference type="Pfam" id="PF13545">
    <property type="entry name" value="HTH_Crp_2"/>
    <property type="match status" value="1"/>
</dbReference>
<dbReference type="SMART" id="SM00419">
    <property type="entry name" value="HTH_CRP"/>
    <property type="match status" value="1"/>
</dbReference>
<name>A0A9Q7ASQ4_9BACT</name>
<evidence type="ECO:0000313" key="7">
    <source>
        <dbReference type="Proteomes" id="UP000671879"/>
    </source>
</evidence>
<dbReference type="SUPFAM" id="SSF46785">
    <property type="entry name" value="Winged helix' DNA-binding domain"/>
    <property type="match status" value="1"/>
</dbReference>
<dbReference type="GO" id="GO:0005829">
    <property type="term" value="C:cytosol"/>
    <property type="evidence" value="ECO:0007669"/>
    <property type="project" value="TreeGrafter"/>
</dbReference>
<dbReference type="SMART" id="SM00100">
    <property type="entry name" value="cNMP"/>
    <property type="match status" value="1"/>
</dbReference>
<dbReference type="InterPro" id="IPR036388">
    <property type="entry name" value="WH-like_DNA-bd_sf"/>
</dbReference>
<evidence type="ECO:0000313" key="6">
    <source>
        <dbReference type="EMBL" id="QTX33261.1"/>
    </source>
</evidence>
<dbReference type="CDD" id="cd00038">
    <property type="entry name" value="CAP_ED"/>
    <property type="match status" value="1"/>
</dbReference>
<proteinExistence type="predicted"/>
<dbReference type="RefSeq" id="WP_274374538.1">
    <property type="nucleotide sequence ID" value="NZ_CP072943.1"/>
</dbReference>
<dbReference type="KEGG" id="aram:KAR29_05075"/>
<reference evidence="7" key="1">
    <citation type="submission" date="2021-04" db="EMBL/GenBank/DDBJ databases">
        <title>A novel Synergistetes isolate from a pyrite-forming mixed culture.</title>
        <authorList>
            <person name="Bunk B."/>
            <person name="Sproer C."/>
            <person name="Spring S."/>
            <person name="Pester M."/>
        </authorList>
    </citation>
    <scope>NUCLEOTIDE SEQUENCE [LARGE SCALE GENOMIC DNA]</scope>
    <source>
        <strain evidence="7">J.5.4.2-T.3.5.2</strain>
    </source>
</reference>
<keyword evidence="3" id="KW-0804">Transcription</keyword>
<keyword evidence="1" id="KW-0805">Transcription regulation</keyword>
<dbReference type="PROSITE" id="PS50042">
    <property type="entry name" value="CNMP_BINDING_3"/>
    <property type="match status" value="1"/>
</dbReference>
<dbReference type="Pfam" id="PF00027">
    <property type="entry name" value="cNMP_binding"/>
    <property type="match status" value="1"/>
</dbReference>
<evidence type="ECO:0000256" key="1">
    <source>
        <dbReference type="ARBA" id="ARBA00023015"/>
    </source>
</evidence>
<organism evidence="6 7">
    <name type="scientific">Aminithiophilus ramosus</name>
    <dbReference type="NCBI Taxonomy" id="3029084"/>
    <lineage>
        <taxon>Bacteria</taxon>
        <taxon>Thermotogati</taxon>
        <taxon>Synergistota</taxon>
        <taxon>Synergistia</taxon>
        <taxon>Synergistales</taxon>
        <taxon>Aminithiophilaceae</taxon>
        <taxon>Aminithiophilus</taxon>
    </lineage>
</organism>
<evidence type="ECO:0000259" key="4">
    <source>
        <dbReference type="PROSITE" id="PS50042"/>
    </source>
</evidence>
<dbReference type="EMBL" id="CP072943">
    <property type="protein sequence ID" value="QTX33261.1"/>
    <property type="molecule type" value="Genomic_DNA"/>
</dbReference>
<dbReference type="PANTHER" id="PTHR24567">
    <property type="entry name" value="CRP FAMILY TRANSCRIPTIONAL REGULATORY PROTEIN"/>
    <property type="match status" value="1"/>
</dbReference>
<feature type="domain" description="Cyclic nucleotide-binding" evidence="4">
    <location>
        <begin position="11"/>
        <end position="115"/>
    </location>
</feature>
<dbReference type="AlphaFoldDB" id="A0A9Q7ASQ4"/>
<evidence type="ECO:0000256" key="3">
    <source>
        <dbReference type="ARBA" id="ARBA00023163"/>
    </source>
</evidence>
<keyword evidence="2" id="KW-0238">DNA-binding</keyword>
<dbReference type="PROSITE" id="PS51063">
    <property type="entry name" value="HTH_CRP_2"/>
    <property type="match status" value="1"/>
</dbReference>
<sequence length="227" mass="24809">MGKKILATLPGFDGLKEEDLEKILAIAVVKKHEKKELLFSDGERGAGFFVIVRGRVKVIKVSPEGKEVILHLCGPGDHIGQVAVFSGHAYPASAETLTDCELLFFPRQAMIDLIGHEPQLALSLLAVLSAHLRQLTTQVESLALKEVPGRLAAYLLYLAEERKSPGTVTLDTSKAHLASMLGTTPETLSRIFSDMAERGLVDVDRREVTLLDQEGLQRLAERGRYGA</sequence>